<comment type="caution">
    <text evidence="1">The sequence shown here is derived from an EMBL/GenBank/DDBJ whole genome shotgun (WGS) entry which is preliminary data.</text>
</comment>
<accession>A0A5B0S1L0</accession>
<reference evidence="1 2" key="1">
    <citation type="submission" date="2019-05" db="EMBL/GenBank/DDBJ databases">
        <title>Emergence of the Ug99 lineage of the wheat stem rust pathogen through somatic hybridization.</title>
        <authorList>
            <person name="Li F."/>
            <person name="Upadhyaya N.M."/>
            <person name="Sperschneider J."/>
            <person name="Matny O."/>
            <person name="Nguyen-Phuc H."/>
            <person name="Mago R."/>
            <person name="Raley C."/>
            <person name="Miller M.E."/>
            <person name="Silverstein K.A.T."/>
            <person name="Henningsen E."/>
            <person name="Hirsch C.D."/>
            <person name="Visser B."/>
            <person name="Pretorius Z.A."/>
            <person name="Steffenson B.J."/>
            <person name="Schwessinger B."/>
            <person name="Dodds P.N."/>
            <person name="Figueroa M."/>
        </authorList>
    </citation>
    <scope>NUCLEOTIDE SEQUENCE [LARGE SCALE GENOMIC DNA]</scope>
    <source>
        <strain evidence="1 2">Ug99</strain>
    </source>
</reference>
<proteinExistence type="predicted"/>
<dbReference type="EMBL" id="VDEP01000103">
    <property type="protein sequence ID" value="KAA1131662.1"/>
    <property type="molecule type" value="Genomic_DNA"/>
</dbReference>
<evidence type="ECO:0000313" key="1">
    <source>
        <dbReference type="EMBL" id="KAA1131662.1"/>
    </source>
</evidence>
<sequence>MNAGEALRPRDRGMGSAVIPGCCCHPARLLDIDLWLFHEVILIVIWTCLATHRSLSRLFDLSSLQSKLPQASSTLTTANRPTTTILPSYPILPSLLRFPL</sequence>
<dbReference type="AlphaFoldDB" id="A0A5B0S1L0"/>
<organism evidence="1 2">
    <name type="scientific">Puccinia graminis f. sp. tritici</name>
    <dbReference type="NCBI Taxonomy" id="56615"/>
    <lineage>
        <taxon>Eukaryota</taxon>
        <taxon>Fungi</taxon>
        <taxon>Dikarya</taxon>
        <taxon>Basidiomycota</taxon>
        <taxon>Pucciniomycotina</taxon>
        <taxon>Pucciniomycetes</taxon>
        <taxon>Pucciniales</taxon>
        <taxon>Pucciniaceae</taxon>
        <taxon>Puccinia</taxon>
    </lineage>
</organism>
<evidence type="ECO:0000313" key="2">
    <source>
        <dbReference type="Proteomes" id="UP000325313"/>
    </source>
</evidence>
<dbReference type="Proteomes" id="UP000325313">
    <property type="component" value="Unassembled WGS sequence"/>
</dbReference>
<gene>
    <name evidence="1" type="ORF">PGTUg99_034946</name>
</gene>
<name>A0A5B0S1L0_PUCGR</name>
<protein>
    <submittedName>
        <fullName evidence="1">Uncharacterized protein</fullName>
    </submittedName>
</protein>